<gene>
    <name evidence="2" type="ORF">ENS06_12660</name>
</gene>
<dbReference type="InterPro" id="IPR011112">
    <property type="entry name" value="Rho-like_N"/>
</dbReference>
<evidence type="ECO:0000259" key="1">
    <source>
        <dbReference type="SMART" id="SM00959"/>
    </source>
</evidence>
<dbReference type="GO" id="GO:0006353">
    <property type="term" value="P:DNA-templated transcription termination"/>
    <property type="evidence" value="ECO:0007669"/>
    <property type="project" value="InterPro"/>
</dbReference>
<dbReference type="SMART" id="SM00959">
    <property type="entry name" value="Rho_N"/>
    <property type="match status" value="1"/>
</dbReference>
<protein>
    <submittedName>
        <fullName evidence="2">Transcription termination factor Rho</fullName>
    </submittedName>
</protein>
<sequence>MGKKKEKQAKEKPLDKMTAKELRELALTLEGIVGVHAMNKAELIAAIKQAKGIVDQTTKHKAVDVRALKAKIRELRRKRDEAKEAGNNKLVDAFRRRISNLKKKTRRAA</sequence>
<organism evidence="2">
    <name type="scientific">Desulfacinum infernum</name>
    <dbReference type="NCBI Taxonomy" id="35837"/>
    <lineage>
        <taxon>Bacteria</taxon>
        <taxon>Pseudomonadati</taxon>
        <taxon>Thermodesulfobacteriota</taxon>
        <taxon>Syntrophobacteria</taxon>
        <taxon>Syntrophobacterales</taxon>
        <taxon>Syntrophobacteraceae</taxon>
        <taxon>Desulfacinum</taxon>
    </lineage>
</organism>
<feature type="domain" description="Rho termination factor-like N-terminal" evidence="1">
    <location>
        <begin position="13"/>
        <end position="56"/>
    </location>
</feature>
<evidence type="ECO:0000313" key="2">
    <source>
        <dbReference type="EMBL" id="HFK98156.1"/>
    </source>
</evidence>
<name>A0A832A520_9BACT</name>
<proteinExistence type="predicted"/>
<accession>A0A832A520</accession>
<dbReference type="EMBL" id="DSTK01000037">
    <property type="protein sequence ID" value="HFK98156.1"/>
    <property type="molecule type" value="Genomic_DNA"/>
</dbReference>
<dbReference type="AlphaFoldDB" id="A0A832A520"/>
<reference evidence="2" key="1">
    <citation type="journal article" date="2020" name="mSystems">
        <title>Genome- and Community-Level Interaction Insights into Carbon Utilization and Element Cycling Functions of Hydrothermarchaeota in Hydrothermal Sediment.</title>
        <authorList>
            <person name="Zhou Z."/>
            <person name="Liu Y."/>
            <person name="Xu W."/>
            <person name="Pan J."/>
            <person name="Luo Z.H."/>
            <person name="Li M."/>
        </authorList>
    </citation>
    <scope>NUCLEOTIDE SEQUENCE [LARGE SCALE GENOMIC DNA]</scope>
    <source>
        <strain evidence="2">SpSt-456</strain>
    </source>
</reference>
<comment type="caution">
    <text evidence="2">The sequence shown here is derived from an EMBL/GenBank/DDBJ whole genome shotgun (WGS) entry which is preliminary data.</text>
</comment>